<feature type="compositionally biased region" description="Basic and acidic residues" evidence="1">
    <location>
        <begin position="36"/>
        <end position="52"/>
    </location>
</feature>
<dbReference type="RefSeq" id="WP_316968543.1">
    <property type="nucleotide sequence ID" value="NZ_JARFPL010000010.1"/>
</dbReference>
<evidence type="ECO:0000256" key="1">
    <source>
        <dbReference type="SAM" id="MobiDB-lite"/>
    </source>
</evidence>
<feature type="compositionally biased region" description="Polar residues" evidence="1">
    <location>
        <begin position="57"/>
        <end position="67"/>
    </location>
</feature>
<name>A0ABT5XDQ1_9EURY</name>
<protein>
    <submittedName>
        <fullName evidence="2">Uncharacterized protein</fullName>
    </submittedName>
</protein>
<evidence type="ECO:0000313" key="3">
    <source>
        <dbReference type="Proteomes" id="UP001215956"/>
    </source>
</evidence>
<feature type="region of interest" description="Disordered" evidence="1">
    <location>
        <begin position="1"/>
        <end position="67"/>
    </location>
</feature>
<sequence length="67" mass="7368">MIEMQDGYSPDTARSSSTPLPAVGRGWCRGRRYKGKREDVAADAHDVGDRRPPPGSRTLNLTISPTR</sequence>
<reference evidence="2 3" key="1">
    <citation type="submission" date="2023-03" db="EMBL/GenBank/DDBJ databases">
        <title>Whole genome sequencing of Methanotrichaceae archaeon M04Ac.</title>
        <authorList>
            <person name="Khomyakova M.A."/>
            <person name="Merkel A.Y."/>
            <person name="Slobodkin A.I."/>
        </authorList>
    </citation>
    <scope>NUCLEOTIDE SEQUENCE [LARGE SCALE GENOMIC DNA]</scope>
    <source>
        <strain evidence="2 3">M04Ac</strain>
    </source>
</reference>
<gene>
    <name evidence="2" type="ORF">P0O24_04495</name>
</gene>
<evidence type="ECO:0000313" key="2">
    <source>
        <dbReference type="EMBL" id="MDF0592838.1"/>
    </source>
</evidence>
<dbReference type="Proteomes" id="UP001215956">
    <property type="component" value="Unassembled WGS sequence"/>
</dbReference>
<dbReference type="EMBL" id="JARFPL010000010">
    <property type="protein sequence ID" value="MDF0592838.1"/>
    <property type="molecule type" value="Genomic_DNA"/>
</dbReference>
<organism evidence="2 3">
    <name type="scientific">Candidatus Methanocrinis alkalitolerans</name>
    <dbReference type="NCBI Taxonomy" id="3033395"/>
    <lineage>
        <taxon>Archaea</taxon>
        <taxon>Methanobacteriati</taxon>
        <taxon>Methanobacteriota</taxon>
        <taxon>Stenosarchaea group</taxon>
        <taxon>Methanomicrobia</taxon>
        <taxon>Methanotrichales</taxon>
        <taxon>Methanotrichaceae</taxon>
        <taxon>Methanocrinis</taxon>
    </lineage>
</organism>
<keyword evidence="3" id="KW-1185">Reference proteome</keyword>
<proteinExistence type="predicted"/>
<comment type="caution">
    <text evidence="2">The sequence shown here is derived from an EMBL/GenBank/DDBJ whole genome shotgun (WGS) entry which is preliminary data.</text>
</comment>
<accession>A0ABT5XDQ1</accession>